<keyword evidence="2" id="KW-1185">Reference proteome</keyword>
<accession>A0ABW8QMC6</accession>
<name>A0ABW8QMC6_9GAMM</name>
<comment type="caution">
    <text evidence="1">The sequence shown here is derived from an EMBL/GenBank/DDBJ whole genome shotgun (WGS) entry which is preliminary data.</text>
</comment>
<evidence type="ECO:0000313" key="1">
    <source>
        <dbReference type="EMBL" id="MFK8976689.1"/>
    </source>
</evidence>
<reference evidence="1 2" key="1">
    <citation type="submission" date="2024-11" db="EMBL/GenBank/DDBJ databases">
        <title>Draft genomes of five putative biosurfactant-producing Serratia sp. isolates from Laguna de Bay, Philippines.</title>
        <authorList>
            <person name="Lantican N."/>
            <person name="Barredo G.A."/>
            <person name="Rosana A."/>
            <person name="Siababa A.C."/>
            <person name="Montecillo A."/>
        </authorList>
    </citation>
    <scope>NUCLEOTIDE SEQUENCE [LARGE SCALE GENOMIC DNA]</scope>
    <source>
        <strain evidence="1 2">WS11a</strain>
    </source>
</reference>
<proteinExistence type="predicted"/>
<gene>
    <name evidence="1" type="ORF">ACJBEI_15865</name>
</gene>
<organism evidence="1 2">
    <name type="scientific">Serratia sarumanii</name>
    <dbReference type="NCBI Taxonomy" id="3020826"/>
    <lineage>
        <taxon>Bacteria</taxon>
        <taxon>Pseudomonadati</taxon>
        <taxon>Pseudomonadota</taxon>
        <taxon>Gammaproteobacteria</taxon>
        <taxon>Enterobacterales</taxon>
        <taxon>Yersiniaceae</taxon>
        <taxon>Serratia</taxon>
    </lineage>
</organism>
<evidence type="ECO:0000313" key="2">
    <source>
        <dbReference type="Proteomes" id="UP001622968"/>
    </source>
</evidence>
<protein>
    <submittedName>
        <fullName evidence="1">PqqD family protein</fullName>
    </submittedName>
</protein>
<dbReference type="InterPro" id="IPR008792">
    <property type="entry name" value="PQQD"/>
</dbReference>
<dbReference type="InterPro" id="IPR041881">
    <property type="entry name" value="PqqD_sf"/>
</dbReference>
<dbReference type="Gene3D" id="1.10.10.1150">
    <property type="entry name" value="Coenzyme PQQ synthesis protein D (PqqD)"/>
    <property type="match status" value="1"/>
</dbReference>
<dbReference type="Pfam" id="PF05402">
    <property type="entry name" value="PqqD"/>
    <property type="match status" value="1"/>
</dbReference>
<dbReference type="RefSeq" id="WP_038878971.1">
    <property type="nucleotide sequence ID" value="NZ_JBJHGH010000002.1"/>
</dbReference>
<dbReference type="EMBL" id="JBJHGH010000002">
    <property type="protein sequence ID" value="MFK8976689.1"/>
    <property type="molecule type" value="Genomic_DNA"/>
</dbReference>
<dbReference type="Proteomes" id="UP001622968">
    <property type="component" value="Unassembled WGS sequence"/>
</dbReference>
<sequence length="88" mass="10071">MQERFFVISEGVSWKEVNESIIIEPDFALNSTAAFIFKKITNGLSNMQIVDALSREYDANISDIISDVENLIQEMQEEEIIEDATLRN</sequence>